<accession>A0A9W6DEE8</accession>
<gene>
    <name evidence="4" type="ORF">SH1V18_08470</name>
</gene>
<organism evidence="4 5">
    <name type="scientific">Vallitalea longa</name>
    <dbReference type="NCBI Taxonomy" id="2936439"/>
    <lineage>
        <taxon>Bacteria</taxon>
        <taxon>Bacillati</taxon>
        <taxon>Bacillota</taxon>
        <taxon>Clostridia</taxon>
        <taxon>Lachnospirales</taxon>
        <taxon>Vallitaleaceae</taxon>
        <taxon>Vallitalea</taxon>
    </lineage>
</organism>
<dbReference type="RefSeq" id="WP_281812556.1">
    <property type="nucleotide sequence ID" value="NZ_BRLB01000001.1"/>
</dbReference>
<dbReference type="EMBL" id="BRLB01000001">
    <property type="protein sequence ID" value="GKX28367.1"/>
    <property type="molecule type" value="Genomic_DNA"/>
</dbReference>
<dbReference type="Pfam" id="PF00440">
    <property type="entry name" value="TetR_N"/>
    <property type="match status" value="1"/>
</dbReference>
<protein>
    <recommendedName>
        <fullName evidence="3">HTH tetR-type domain-containing protein</fullName>
    </recommendedName>
</protein>
<feature type="DNA-binding region" description="H-T-H motif" evidence="2">
    <location>
        <begin position="29"/>
        <end position="48"/>
    </location>
</feature>
<dbReference type="PANTHER" id="PTHR43479">
    <property type="entry name" value="ACREF/ENVCD OPERON REPRESSOR-RELATED"/>
    <property type="match status" value="1"/>
</dbReference>
<evidence type="ECO:0000256" key="2">
    <source>
        <dbReference type="PROSITE-ProRule" id="PRU00335"/>
    </source>
</evidence>
<sequence>MPKIIKDLRENIIKTAINIFNEQGFDAIDMRKIAKDCHIAVGTLYNYFPNKKELMYEVFNRLWYESMNVLDNLIDSSIGNEELFIDYILCLYEEMEKKKGIGFDLLRLEVIEAKDKSVKENLFSYSNFHKRHTEQIDKMIRKSYDLDSISESKLDNLINTVTTLIISNKGADKEYILFLRDLASSYIYKHIL</sequence>
<proteinExistence type="predicted"/>
<dbReference type="SUPFAM" id="SSF46689">
    <property type="entry name" value="Homeodomain-like"/>
    <property type="match status" value="1"/>
</dbReference>
<evidence type="ECO:0000313" key="4">
    <source>
        <dbReference type="EMBL" id="GKX28367.1"/>
    </source>
</evidence>
<dbReference type="InterPro" id="IPR001647">
    <property type="entry name" value="HTH_TetR"/>
</dbReference>
<name>A0A9W6DEE8_9FIRM</name>
<dbReference type="InterPro" id="IPR009057">
    <property type="entry name" value="Homeodomain-like_sf"/>
</dbReference>
<dbReference type="InterPro" id="IPR050624">
    <property type="entry name" value="HTH-type_Tx_Regulator"/>
</dbReference>
<dbReference type="PANTHER" id="PTHR43479:SF11">
    <property type="entry name" value="ACREF_ENVCD OPERON REPRESSOR-RELATED"/>
    <property type="match status" value="1"/>
</dbReference>
<dbReference type="AlphaFoldDB" id="A0A9W6DEE8"/>
<dbReference type="Gene3D" id="1.10.357.10">
    <property type="entry name" value="Tetracycline Repressor, domain 2"/>
    <property type="match status" value="1"/>
</dbReference>
<evidence type="ECO:0000259" key="3">
    <source>
        <dbReference type="PROSITE" id="PS50977"/>
    </source>
</evidence>
<evidence type="ECO:0000313" key="5">
    <source>
        <dbReference type="Proteomes" id="UP001144256"/>
    </source>
</evidence>
<comment type="caution">
    <text evidence="4">The sequence shown here is derived from an EMBL/GenBank/DDBJ whole genome shotgun (WGS) entry which is preliminary data.</text>
</comment>
<dbReference type="PRINTS" id="PR00455">
    <property type="entry name" value="HTHTETR"/>
</dbReference>
<reference evidence="4" key="1">
    <citation type="submission" date="2022-06" db="EMBL/GenBank/DDBJ databases">
        <title>Vallitalea longa sp. nov., an anaerobic bacterium isolated from marine sediment.</title>
        <authorList>
            <person name="Hirano S."/>
            <person name="Terahara T."/>
            <person name="Mori K."/>
            <person name="Hamada M."/>
            <person name="Matsumoto R."/>
            <person name="Kobayashi T."/>
        </authorList>
    </citation>
    <scope>NUCLEOTIDE SEQUENCE</scope>
    <source>
        <strain evidence="4">SH18-1</strain>
    </source>
</reference>
<keyword evidence="1 2" id="KW-0238">DNA-binding</keyword>
<evidence type="ECO:0000256" key="1">
    <source>
        <dbReference type="ARBA" id="ARBA00023125"/>
    </source>
</evidence>
<dbReference type="PROSITE" id="PS50977">
    <property type="entry name" value="HTH_TETR_2"/>
    <property type="match status" value="1"/>
</dbReference>
<feature type="domain" description="HTH tetR-type" evidence="3">
    <location>
        <begin position="6"/>
        <end position="66"/>
    </location>
</feature>
<keyword evidence="5" id="KW-1185">Reference proteome</keyword>
<dbReference type="GO" id="GO:0003677">
    <property type="term" value="F:DNA binding"/>
    <property type="evidence" value="ECO:0007669"/>
    <property type="project" value="UniProtKB-UniRule"/>
</dbReference>
<dbReference type="Proteomes" id="UP001144256">
    <property type="component" value="Unassembled WGS sequence"/>
</dbReference>